<dbReference type="RefSeq" id="WP_185255567.1">
    <property type="nucleotide sequence ID" value="NZ_AP023368.1"/>
</dbReference>
<dbReference type="Pfam" id="PF07995">
    <property type="entry name" value="GSDH"/>
    <property type="match status" value="1"/>
</dbReference>
<reference evidence="2 3" key="2">
    <citation type="submission" date="2020-08" db="EMBL/GenBank/DDBJ databases">
        <authorList>
            <person name="Ueki A."/>
            <person name="Tonouchi A."/>
        </authorList>
    </citation>
    <scope>NUCLEOTIDE SEQUENCE [LARGE SCALE GENOMIC DNA]</scope>
    <source>
        <strain evidence="2 3">CTTW</strain>
    </source>
</reference>
<dbReference type="EMBL" id="AP023368">
    <property type="protein sequence ID" value="BCJ99838.1"/>
    <property type="molecule type" value="Genomic_DNA"/>
</dbReference>
<evidence type="ECO:0000259" key="1">
    <source>
        <dbReference type="Pfam" id="PF07995"/>
    </source>
</evidence>
<feature type="domain" description="Glucose/Sorbosone dehydrogenase" evidence="1">
    <location>
        <begin position="59"/>
        <end position="357"/>
    </location>
</feature>
<reference evidence="2 3" key="1">
    <citation type="submission" date="2020-08" db="EMBL/GenBank/DDBJ databases">
        <title>Draft genome sequencing of an Anaerocolumna strain isolated from anoxic soil subjected to BSD treatment.</title>
        <authorList>
            <person name="Uek A."/>
            <person name="Tonouchi A."/>
        </authorList>
    </citation>
    <scope>NUCLEOTIDE SEQUENCE [LARGE SCALE GENOMIC DNA]</scope>
    <source>
        <strain evidence="2 3">CTTW</strain>
    </source>
</reference>
<gene>
    <name evidence="2" type="ORF">bsdcttw_28790</name>
</gene>
<dbReference type="SUPFAM" id="SSF50952">
    <property type="entry name" value="Soluble quinoprotein glucose dehydrogenase"/>
    <property type="match status" value="1"/>
</dbReference>
<dbReference type="InterPro" id="IPR011041">
    <property type="entry name" value="Quinoprot_gluc/sorb_DH_b-prop"/>
</dbReference>
<protein>
    <submittedName>
        <fullName evidence="2">Glucose sorbosone dehydrogenase</fullName>
    </submittedName>
</protein>
<sequence length="377" mass="42059">MLYNNSRIIQNMATWYKRKDYFIEGISFAGENVIEHQEVLNEDNNLPYAIEVVSENLFVPWALDIASDGRIFFNERNGNVRLIENGILDISPVYTFLPPFEAQGEGGLLGLVLDLNFDHNGYFYVMYTYLENNQFYNRIVRMHYEKGNTVEDKILLDKIPGDRVHNGGRLKIGPDGKLYATTGDTGKPELSQDVNSLAGKILRLEVDGSVPSDNPFPNSYVYAYGIRNAQGLDWNRNNVLYASGHGDVGDDEINIIVPGGNYGWPLKQGDFIKPVYNSGKDSIAPSGIAFAKSGPFEGKLLVTTLRGTELLVLTFNESGDQVLQTDSYLKNEYGRLREVHSAPDGSIYLGTSNLDGRGLPNPGDDKIFRLVPVLQEN</sequence>
<dbReference type="KEGG" id="acht:bsdcttw_28790"/>
<accession>A0A7I8DN48</accession>
<dbReference type="PANTHER" id="PTHR19328">
    <property type="entry name" value="HEDGEHOG-INTERACTING PROTEIN"/>
    <property type="match status" value="1"/>
</dbReference>
<organism evidence="2 3">
    <name type="scientific">Anaerocolumna chitinilytica</name>
    <dbReference type="NCBI Taxonomy" id="1727145"/>
    <lineage>
        <taxon>Bacteria</taxon>
        <taxon>Bacillati</taxon>
        <taxon>Bacillota</taxon>
        <taxon>Clostridia</taxon>
        <taxon>Lachnospirales</taxon>
        <taxon>Lachnospiraceae</taxon>
        <taxon>Anaerocolumna</taxon>
    </lineage>
</organism>
<dbReference type="InterPro" id="IPR012938">
    <property type="entry name" value="Glc/Sorbosone_DH"/>
</dbReference>
<dbReference type="Proteomes" id="UP000515703">
    <property type="component" value="Chromosome"/>
</dbReference>
<dbReference type="Gene3D" id="2.120.10.30">
    <property type="entry name" value="TolB, C-terminal domain"/>
    <property type="match status" value="1"/>
</dbReference>
<dbReference type="InterPro" id="IPR011042">
    <property type="entry name" value="6-blade_b-propeller_TolB-like"/>
</dbReference>
<evidence type="ECO:0000313" key="2">
    <source>
        <dbReference type="EMBL" id="BCJ99838.1"/>
    </source>
</evidence>
<dbReference type="AlphaFoldDB" id="A0A7I8DN48"/>
<dbReference type="PANTHER" id="PTHR19328:SF13">
    <property type="entry name" value="HIPL1 PROTEIN"/>
    <property type="match status" value="1"/>
</dbReference>
<name>A0A7I8DN48_9FIRM</name>
<evidence type="ECO:0000313" key="3">
    <source>
        <dbReference type="Proteomes" id="UP000515703"/>
    </source>
</evidence>
<keyword evidence="3" id="KW-1185">Reference proteome</keyword>
<proteinExistence type="predicted"/>